<dbReference type="Gene3D" id="3.30.300.30">
    <property type="match status" value="1"/>
</dbReference>
<dbReference type="GO" id="GO:0016405">
    <property type="term" value="F:CoA-ligase activity"/>
    <property type="evidence" value="ECO:0007669"/>
    <property type="project" value="TreeGrafter"/>
</dbReference>
<dbReference type="HOGENOM" id="CLU_000022_59_2_1"/>
<dbReference type="RefSeq" id="XP_006695591.1">
    <property type="nucleotide sequence ID" value="XM_006695528.1"/>
</dbReference>
<feature type="transmembrane region" description="Helical" evidence="2">
    <location>
        <begin position="271"/>
        <end position="292"/>
    </location>
</feature>
<dbReference type="Gene3D" id="3.40.50.12780">
    <property type="entry name" value="N-terminal domain of ligase-like"/>
    <property type="match status" value="1"/>
</dbReference>
<evidence type="ECO:0000313" key="5">
    <source>
        <dbReference type="EMBL" id="EGS18646.1"/>
    </source>
</evidence>
<dbReference type="EMBL" id="GL988045">
    <property type="protein sequence ID" value="EGS18646.1"/>
    <property type="molecule type" value="Genomic_DNA"/>
</dbReference>
<proteinExistence type="inferred from homology"/>
<dbReference type="SUPFAM" id="SSF56801">
    <property type="entry name" value="Acetyl-CoA synthetase-like"/>
    <property type="match status" value="1"/>
</dbReference>
<feature type="domain" description="AMP-dependent synthetase/ligase" evidence="3">
    <location>
        <begin position="30"/>
        <end position="431"/>
    </location>
</feature>
<dbReference type="KEGG" id="cthr:CTHT_0052510"/>
<dbReference type="Proteomes" id="UP000008066">
    <property type="component" value="Unassembled WGS sequence"/>
</dbReference>
<dbReference type="OMA" id="YIMPKFD"/>
<sequence>MAAIESRWSAPIPNCSLQMWIFGTASRPIPDRVAFVNAANPSDSLTLRDYRNLSKRVALGLLEEGLKPGDRVFILSPNNVYFPPLFLGVLMAGGIVTGAGPGARSGEIKHQLKDSGASFIFVCQNPPSVFKIVFEAAKEVGVPTNRIFAFGGTGDRPISEIARSDLSRDQSKTPTSVPTRHWTELLTVPPEDAELWHWPEPENPKETTCCLNYSSGTTGLPKGVEISHYSYVANGVGVTHLIRLRPDHEARLKKDRALAFLPFYHAYGQTYFISILPFLGIPVYVMSSWSLPSMLEYIQKFRITILPAVPYVLTEMVNKVDLVKKYNISSLDSVGSGAAPLPKGTHEATEHLLQANDPNFRVRQGWGMTELTCTAMAWDPNSTMGYSTGVGEVAPNCKAKLMSLDGKTPITTPGTRGELWVSGPTLMRGYWRNKRATDDTIVVDADGTRWLKTGDIAEVDRFGPGAIFFVVDRIKELIKVRGNQVAPAELEGVLVQHPDIDDAGVIGVPKKNDECPRAYIVPRPGSGLTEKEVHRWIQSKLSPHKWLTGGVRFVDEIPRNKSGKIVRNLLREKAKEDMENDPNAPLSSKL</sequence>
<dbReference type="CDD" id="cd05911">
    <property type="entry name" value="Firefly_Luc_like"/>
    <property type="match status" value="1"/>
</dbReference>
<dbReference type="PANTHER" id="PTHR24096:SF424">
    <property type="entry name" value="ACETYL-COA SYNTHETASE-LIKE PROTEIN-RELATED"/>
    <property type="match status" value="1"/>
</dbReference>
<reference evidence="5 6" key="1">
    <citation type="journal article" date="2011" name="Cell">
        <title>Insight into structure and assembly of the nuclear pore complex by utilizing the genome of a eukaryotic thermophile.</title>
        <authorList>
            <person name="Amlacher S."/>
            <person name="Sarges P."/>
            <person name="Flemming D."/>
            <person name="van Noort V."/>
            <person name="Kunze R."/>
            <person name="Devos D.P."/>
            <person name="Arumugam M."/>
            <person name="Bork P."/>
            <person name="Hurt E."/>
        </authorList>
    </citation>
    <scope>NUCLEOTIDE SEQUENCE [LARGE SCALE GENOMIC DNA]</scope>
    <source>
        <strain evidence="6">DSM 1495 / CBS 144.50 / IMI 039719</strain>
    </source>
</reference>
<organism evidence="6">
    <name type="scientific">Chaetomium thermophilum (strain DSM 1495 / CBS 144.50 / IMI 039719)</name>
    <name type="common">Thermochaetoides thermophila</name>
    <dbReference type="NCBI Taxonomy" id="759272"/>
    <lineage>
        <taxon>Eukaryota</taxon>
        <taxon>Fungi</taxon>
        <taxon>Dikarya</taxon>
        <taxon>Ascomycota</taxon>
        <taxon>Pezizomycotina</taxon>
        <taxon>Sordariomycetes</taxon>
        <taxon>Sordariomycetidae</taxon>
        <taxon>Sordariales</taxon>
        <taxon>Chaetomiaceae</taxon>
        <taxon>Thermochaetoides</taxon>
    </lineage>
</organism>
<dbReference type="InterPro" id="IPR045851">
    <property type="entry name" value="AMP-bd_C_sf"/>
</dbReference>
<dbReference type="GeneID" id="18259289"/>
<dbReference type="FunFam" id="3.30.300.30:FF:000007">
    <property type="entry name" value="4-coumarate--CoA ligase 2"/>
    <property type="match status" value="1"/>
</dbReference>
<evidence type="ECO:0000256" key="1">
    <source>
        <dbReference type="ARBA" id="ARBA00006432"/>
    </source>
</evidence>
<dbReference type="InterPro" id="IPR025110">
    <property type="entry name" value="AMP-bd_C"/>
</dbReference>
<dbReference type="eggNOG" id="KOG1176">
    <property type="taxonomic scope" value="Eukaryota"/>
</dbReference>
<dbReference type="InterPro" id="IPR020845">
    <property type="entry name" value="AMP-binding_CS"/>
</dbReference>
<evidence type="ECO:0000256" key="2">
    <source>
        <dbReference type="SAM" id="Phobius"/>
    </source>
</evidence>
<evidence type="ECO:0000259" key="3">
    <source>
        <dbReference type="Pfam" id="PF00501"/>
    </source>
</evidence>
<protein>
    <submittedName>
        <fullName evidence="5">Uncharacterized protein</fullName>
    </submittedName>
</protein>
<keyword evidence="6" id="KW-1185">Reference proteome</keyword>
<dbReference type="InterPro" id="IPR042099">
    <property type="entry name" value="ANL_N_sf"/>
</dbReference>
<dbReference type="Pfam" id="PF13193">
    <property type="entry name" value="AMP-binding_C"/>
    <property type="match status" value="1"/>
</dbReference>
<keyword evidence="2" id="KW-1133">Transmembrane helix</keyword>
<gene>
    <name evidence="5" type="ORF">CTHT_0052510</name>
</gene>
<accession>G0SDP5</accession>
<feature type="domain" description="AMP-binding enzyme C-terminal" evidence="4">
    <location>
        <begin position="489"/>
        <end position="564"/>
    </location>
</feature>
<keyword evidence="2" id="KW-0472">Membrane</keyword>
<dbReference type="PANTHER" id="PTHR24096">
    <property type="entry name" value="LONG-CHAIN-FATTY-ACID--COA LIGASE"/>
    <property type="match status" value="1"/>
</dbReference>
<evidence type="ECO:0000313" key="6">
    <source>
        <dbReference type="Proteomes" id="UP000008066"/>
    </source>
</evidence>
<dbReference type="OrthoDB" id="6509636at2759"/>
<dbReference type="InterPro" id="IPR000873">
    <property type="entry name" value="AMP-dep_synth/lig_dom"/>
</dbReference>
<name>G0SDP5_CHATD</name>
<dbReference type="Pfam" id="PF00501">
    <property type="entry name" value="AMP-binding"/>
    <property type="match status" value="1"/>
</dbReference>
<dbReference type="STRING" id="759272.G0SDP5"/>
<dbReference type="AlphaFoldDB" id="G0SDP5"/>
<evidence type="ECO:0000259" key="4">
    <source>
        <dbReference type="Pfam" id="PF13193"/>
    </source>
</evidence>
<comment type="similarity">
    <text evidence="1">Belongs to the ATP-dependent AMP-binding enzyme family.</text>
</comment>
<keyword evidence="2" id="KW-0812">Transmembrane</keyword>
<dbReference type="PROSITE" id="PS00455">
    <property type="entry name" value="AMP_BINDING"/>
    <property type="match status" value="1"/>
</dbReference>